<organism evidence="1 2">
    <name type="scientific">Meloidogyne enterolobii</name>
    <name type="common">Root-knot nematode worm</name>
    <name type="synonym">Meloidogyne mayaguensis</name>
    <dbReference type="NCBI Taxonomy" id="390850"/>
    <lineage>
        <taxon>Eukaryota</taxon>
        <taxon>Metazoa</taxon>
        <taxon>Ecdysozoa</taxon>
        <taxon>Nematoda</taxon>
        <taxon>Chromadorea</taxon>
        <taxon>Rhabditida</taxon>
        <taxon>Tylenchina</taxon>
        <taxon>Tylenchomorpha</taxon>
        <taxon>Tylenchoidea</taxon>
        <taxon>Meloidogynidae</taxon>
        <taxon>Meloidogyninae</taxon>
        <taxon>Meloidogyne</taxon>
    </lineage>
</organism>
<accession>A0ACB1ASC3</accession>
<sequence length="73" mass="8852">MYISLNKLIFIYFHLSYTSNIILCPSFNFFRKFHQYLLGSTSYFKARNRSLDSPHLDSLNYYMVNLSIFHWRG</sequence>
<protein>
    <submittedName>
        <fullName evidence="1">Uncharacterized protein</fullName>
    </submittedName>
</protein>
<reference evidence="1" key="1">
    <citation type="submission" date="2023-11" db="EMBL/GenBank/DDBJ databases">
        <authorList>
            <person name="Poullet M."/>
        </authorList>
    </citation>
    <scope>NUCLEOTIDE SEQUENCE</scope>
    <source>
        <strain evidence="1">E1834</strain>
    </source>
</reference>
<dbReference type="Proteomes" id="UP001497535">
    <property type="component" value="Unassembled WGS sequence"/>
</dbReference>
<evidence type="ECO:0000313" key="1">
    <source>
        <dbReference type="EMBL" id="CAK5095394.1"/>
    </source>
</evidence>
<name>A0ACB1ASC3_MELEN</name>
<dbReference type="EMBL" id="CAVMJV010000098">
    <property type="protein sequence ID" value="CAK5095394.1"/>
    <property type="molecule type" value="Genomic_DNA"/>
</dbReference>
<comment type="caution">
    <text evidence="1">The sequence shown here is derived from an EMBL/GenBank/DDBJ whole genome shotgun (WGS) entry which is preliminary data.</text>
</comment>
<gene>
    <name evidence="1" type="ORF">MENTE1834_LOCUS40896</name>
</gene>
<proteinExistence type="predicted"/>
<keyword evidence="2" id="KW-1185">Reference proteome</keyword>
<evidence type="ECO:0000313" key="2">
    <source>
        <dbReference type="Proteomes" id="UP001497535"/>
    </source>
</evidence>